<evidence type="ECO:0000256" key="2">
    <source>
        <dbReference type="ARBA" id="ARBA00001936"/>
    </source>
</evidence>
<dbReference type="Gene3D" id="3.40.720.10">
    <property type="entry name" value="Alkaline Phosphatase, subunit A"/>
    <property type="match status" value="1"/>
</dbReference>
<dbReference type="GO" id="GO:0006096">
    <property type="term" value="P:glycolytic process"/>
    <property type="evidence" value="ECO:0007669"/>
    <property type="project" value="UniProtKB-UniPathway"/>
</dbReference>
<keyword evidence="6" id="KW-0479">Metal-binding</keyword>
<dbReference type="InterPro" id="IPR036646">
    <property type="entry name" value="PGAM_B_sf"/>
</dbReference>
<evidence type="ECO:0000313" key="13">
    <source>
        <dbReference type="Proteomes" id="UP000229896"/>
    </source>
</evidence>
<name>A0A2M6YBY0_9BACT</name>
<evidence type="ECO:0000259" key="11">
    <source>
        <dbReference type="Pfam" id="PF06415"/>
    </source>
</evidence>
<evidence type="ECO:0000256" key="6">
    <source>
        <dbReference type="ARBA" id="ARBA00022723"/>
    </source>
</evidence>
<evidence type="ECO:0000256" key="1">
    <source>
        <dbReference type="ARBA" id="ARBA00000370"/>
    </source>
</evidence>
<keyword evidence="7" id="KW-0324">Glycolysis</keyword>
<comment type="caution">
    <text evidence="12">The sequence shown here is derived from an EMBL/GenBank/DDBJ whole genome shotgun (WGS) entry which is preliminary data.</text>
</comment>
<dbReference type="GO" id="GO:0030145">
    <property type="term" value="F:manganese ion binding"/>
    <property type="evidence" value="ECO:0007669"/>
    <property type="project" value="InterPro"/>
</dbReference>
<evidence type="ECO:0000256" key="8">
    <source>
        <dbReference type="ARBA" id="ARBA00023211"/>
    </source>
</evidence>
<evidence type="ECO:0000256" key="4">
    <source>
        <dbReference type="ARBA" id="ARBA00008819"/>
    </source>
</evidence>
<dbReference type="SUPFAM" id="SSF64158">
    <property type="entry name" value="2,3-Bisphosphoglycerate-independent phosphoglycerate mutase, substrate-binding domain"/>
    <property type="match status" value="1"/>
</dbReference>
<proteinExistence type="inferred from homology"/>
<comment type="cofactor">
    <cofactor evidence="2">
        <name>Mn(2+)</name>
        <dbReference type="ChEBI" id="CHEBI:29035"/>
    </cofactor>
</comment>
<dbReference type="InterPro" id="IPR005995">
    <property type="entry name" value="Pgm_bpd_ind"/>
</dbReference>
<evidence type="ECO:0000256" key="7">
    <source>
        <dbReference type="ARBA" id="ARBA00023152"/>
    </source>
</evidence>
<accession>A0A2M6YBY0</accession>
<organism evidence="12 13">
    <name type="scientific">Candidatus Berkelbacteria bacterium CG08_land_8_20_14_0_20_39_8</name>
    <dbReference type="NCBI Taxonomy" id="1974511"/>
    <lineage>
        <taxon>Bacteria</taxon>
        <taxon>Candidatus Berkelbacteria</taxon>
    </lineage>
</organism>
<dbReference type="PANTHER" id="PTHR31637:SF0">
    <property type="entry name" value="2,3-BISPHOSPHOGLYCERATE-INDEPENDENT PHOSPHOGLYCERATE MUTASE"/>
    <property type="match status" value="1"/>
</dbReference>
<protein>
    <recommendedName>
        <fullName evidence="5">phosphoglycerate mutase (2,3-diphosphoglycerate-independent)</fullName>
        <ecNumber evidence="5">5.4.2.12</ecNumber>
    </recommendedName>
</protein>
<dbReference type="AlphaFoldDB" id="A0A2M6YBY0"/>
<dbReference type="Gene3D" id="3.40.1450.10">
    <property type="entry name" value="BPG-independent phosphoglycerate mutase, domain B"/>
    <property type="match status" value="1"/>
</dbReference>
<feature type="domain" description="Metalloenzyme" evidence="10">
    <location>
        <begin position="71"/>
        <end position="280"/>
    </location>
</feature>
<feature type="domain" description="BPG-independent PGAM N-terminal" evidence="11">
    <location>
        <begin position="8"/>
        <end position="60"/>
    </location>
</feature>
<dbReference type="InterPro" id="IPR006124">
    <property type="entry name" value="Metalloenzyme"/>
</dbReference>
<dbReference type="GO" id="GO:0006007">
    <property type="term" value="P:glucose catabolic process"/>
    <property type="evidence" value="ECO:0007669"/>
    <property type="project" value="InterPro"/>
</dbReference>
<gene>
    <name evidence="12" type="ORF">COT12_02285</name>
</gene>
<comment type="similarity">
    <text evidence="4">Belongs to the BPG-independent phosphoglycerate mutase family.</text>
</comment>
<dbReference type="PANTHER" id="PTHR31637">
    <property type="entry name" value="2,3-BISPHOSPHOGLYCERATE-INDEPENDENT PHOSPHOGLYCERATE MUTASE"/>
    <property type="match status" value="1"/>
</dbReference>
<dbReference type="GO" id="GO:0005737">
    <property type="term" value="C:cytoplasm"/>
    <property type="evidence" value="ECO:0007669"/>
    <property type="project" value="InterPro"/>
</dbReference>
<keyword evidence="8" id="KW-0464">Manganese</keyword>
<dbReference type="InterPro" id="IPR011258">
    <property type="entry name" value="BPG-indep_PGM_N"/>
</dbReference>
<evidence type="ECO:0000256" key="5">
    <source>
        <dbReference type="ARBA" id="ARBA00012026"/>
    </source>
</evidence>
<dbReference type="Pfam" id="PF01676">
    <property type="entry name" value="Metalloenzyme"/>
    <property type="match status" value="1"/>
</dbReference>
<dbReference type="SUPFAM" id="SSF53649">
    <property type="entry name" value="Alkaline phosphatase-like"/>
    <property type="match status" value="1"/>
</dbReference>
<evidence type="ECO:0000313" key="12">
    <source>
        <dbReference type="EMBL" id="PIU24203.1"/>
    </source>
</evidence>
<keyword evidence="9" id="KW-0413">Isomerase</keyword>
<dbReference type="Proteomes" id="UP000229896">
    <property type="component" value="Unassembled WGS sequence"/>
</dbReference>
<dbReference type="UniPathway" id="UPA00109">
    <property type="reaction ID" value="UER00186"/>
</dbReference>
<sequence length="294" mass="32624">KIGPCLIDNSGLIRPGDGLIFFNFRADRMRQILQSFESQSFYKFQRQKVDNLFITTMTKYFDHQLSPSFFSPLDMTNVLADLVESMGLKQSHIAETEKYAHVTYFFNGGQEKPHEHESQILVPSPRVESYDQVPAMSSVAIAEKVIDEVKKKIDFILVNFANGDMVGHTGNLAAGIKAVETIDENLGRIMSSASRIGYNVIITADHGNCENMKNSVSGEIDKEHSTNPVPLVVADLSGIPFTPQKENDFTHQSLLRYSSESPTGILADVAPTVLEILNIPKPKEMTGSDISQLI</sequence>
<evidence type="ECO:0000259" key="10">
    <source>
        <dbReference type="Pfam" id="PF01676"/>
    </source>
</evidence>
<reference evidence="13" key="1">
    <citation type="submission" date="2017-09" db="EMBL/GenBank/DDBJ databases">
        <title>Depth-based differentiation of microbial function through sediment-hosted aquifers and enrichment of novel symbionts in the deep terrestrial subsurface.</title>
        <authorList>
            <person name="Probst A.J."/>
            <person name="Ladd B."/>
            <person name="Jarett J.K."/>
            <person name="Geller-Mcgrath D.E."/>
            <person name="Sieber C.M.K."/>
            <person name="Emerson J.B."/>
            <person name="Anantharaman K."/>
            <person name="Thomas B.C."/>
            <person name="Malmstrom R."/>
            <person name="Stieglmeier M."/>
            <person name="Klingl A."/>
            <person name="Woyke T."/>
            <person name="Ryan C.M."/>
            <person name="Banfield J.F."/>
        </authorList>
    </citation>
    <scope>NUCLEOTIDE SEQUENCE [LARGE SCALE GENOMIC DNA]</scope>
</reference>
<dbReference type="EC" id="5.4.2.12" evidence="5"/>
<evidence type="ECO:0000256" key="3">
    <source>
        <dbReference type="ARBA" id="ARBA00004798"/>
    </source>
</evidence>
<dbReference type="GO" id="GO:0004619">
    <property type="term" value="F:phosphoglycerate mutase activity"/>
    <property type="evidence" value="ECO:0007669"/>
    <property type="project" value="UniProtKB-EC"/>
</dbReference>
<evidence type="ECO:0000256" key="9">
    <source>
        <dbReference type="ARBA" id="ARBA00023235"/>
    </source>
</evidence>
<dbReference type="InterPro" id="IPR017850">
    <property type="entry name" value="Alkaline_phosphatase_core_sf"/>
</dbReference>
<dbReference type="EMBL" id="PEXI01000071">
    <property type="protein sequence ID" value="PIU24203.1"/>
    <property type="molecule type" value="Genomic_DNA"/>
</dbReference>
<comment type="pathway">
    <text evidence="3">Carbohydrate degradation; glycolysis; pyruvate from D-glyceraldehyde 3-phosphate: step 3/5.</text>
</comment>
<dbReference type="Pfam" id="PF06415">
    <property type="entry name" value="iPGM_N"/>
    <property type="match status" value="1"/>
</dbReference>
<comment type="catalytic activity">
    <reaction evidence="1">
        <text>(2R)-2-phosphoglycerate = (2R)-3-phosphoglycerate</text>
        <dbReference type="Rhea" id="RHEA:15901"/>
        <dbReference type="ChEBI" id="CHEBI:58272"/>
        <dbReference type="ChEBI" id="CHEBI:58289"/>
        <dbReference type="EC" id="5.4.2.12"/>
    </reaction>
</comment>
<feature type="non-terminal residue" evidence="12">
    <location>
        <position position="1"/>
    </location>
</feature>